<dbReference type="KEGG" id="kle:AO703_13005"/>
<organism evidence="2 3">
    <name type="scientific">[Enterobacter] lignolyticus</name>
    <dbReference type="NCBI Taxonomy" id="1334193"/>
    <lineage>
        <taxon>Bacteria</taxon>
        <taxon>Pseudomonadati</taxon>
        <taxon>Pseudomonadota</taxon>
        <taxon>Gammaproteobacteria</taxon>
        <taxon>Enterobacterales</taxon>
        <taxon>Enterobacteriaceae</taxon>
        <taxon>Pluralibacter</taxon>
    </lineage>
</organism>
<reference evidence="3" key="1">
    <citation type="submission" date="2015-10" db="EMBL/GenBank/DDBJ databases">
        <title>Complete Genome Sequencing of Klebsiella sp. strain G5.</title>
        <authorList>
            <person name="Chan K.-G."/>
            <person name="Chen J.-W."/>
        </authorList>
    </citation>
    <scope>NUCLEOTIDE SEQUENCE [LARGE SCALE GENOMIC DNA]</scope>
    <source>
        <strain evidence="3">G5</strain>
    </source>
</reference>
<dbReference type="SUPFAM" id="SSF103515">
    <property type="entry name" value="Autotransporter"/>
    <property type="match status" value="1"/>
</dbReference>
<evidence type="ECO:0000313" key="2">
    <source>
        <dbReference type="EMBL" id="ALR77179.1"/>
    </source>
</evidence>
<evidence type="ECO:0000313" key="3">
    <source>
        <dbReference type="Proteomes" id="UP000069162"/>
    </source>
</evidence>
<dbReference type="Proteomes" id="UP000069162">
    <property type="component" value="Chromosome"/>
</dbReference>
<dbReference type="Gene3D" id="2.40.128.130">
    <property type="entry name" value="Autotransporter beta-domain"/>
    <property type="match status" value="1"/>
</dbReference>
<dbReference type="Pfam" id="PF03797">
    <property type="entry name" value="Autotransporter"/>
    <property type="match status" value="1"/>
</dbReference>
<protein>
    <recommendedName>
        <fullName evidence="1">Autotransporter domain-containing protein</fullName>
    </recommendedName>
</protein>
<dbReference type="InterPro" id="IPR036709">
    <property type="entry name" value="Autotransporte_beta_dom_sf"/>
</dbReference>
<accession>A0A806XEG1</accession>
<dbReference type="InterPro" id="IPR014262">
    <property type="entry name" value="HAF_rpt"/>
</dbReference>
<dbReference type="PROSITE" id="PS51208">
    <property type="entry name" value="AUTOTRANSPORTER"/>
    <property type="match status" value="1"/>
</dbReference>
<dbReference type="EMBL" id="CP012871">
    <property type="protein sequence ID" value="ALR77179.1"/>
    <property type="molecule type" value="Genomic_DNA"/>
</dbReference>
<gene>
    <name evidence="2" type="ORF">AO703_13005</name>
</gene>
<sequence>MLNLRIKYVALLFPIAGYASVPVVGSVTDLGTLKSDNTGNSYAAALSSDGTIVGGFSDNDDGYSRAAIWSGSNWSAKTDLGTLKGDNTGNAYVYGLSADGKVAVGQAQMDGGGSGSSVSVMAMSVSAYSSDAMHATVWSGSNWSVKSDLGTLKSDNSGDSTAYAVSSDGQVVVGTADNDAGNSQAIAWSGSNWSVKTDLGTLKSDNSGYSTAYAVSSNGSVITGESDDDAGDYRAIAWSGSNWSVRTDLGTLKSNNSGNSTAYAVSSNGSVIAGESDDDAGDYRAIVWSGSNWSVKTDLGTLKSDNSGNSAAIAVSSNGSVIAGVSDNDASYQRAVVWSGSNWSVKTDLGTLKSDNSGNSVARALSSDGTVAAGYADTDSSDGGQHAALWKIIYSTPAADPATAADPAAPVVSKVVAVDVTNTKRTVAQLSTDTFQVMDMQRQALLRLQNGCEADWKQTCWFARAGYTAGAGYSDTPTSFTMGYGVEQNLSLGFTLDHSLARSLPDSYKFSSNNIGVGIYAYWHVPTDSGEWYLRPSLAFNQYHVDIQRPELSFTEPGQGNGKMEGTAASLEGGQRFSLKNGTGLGWYTGLRYDNVNQIGYTESNAVFPLTYSEVNYRNTAIYAGFNTSVPVSDRVSWVSDVEIEQQLNSNDPEFSAHQQYMGSMMYSSGMVKTRGELESGVHYTPAKDITMEVMPSVAYSALGNTNWGVTVGIGGRF</sequence>
<proteinExistence type="predicted"/>
<dbReference type="NCBIfam" id="TIGR02913">
    <property type="entry name" value="HAF_rpt"/>
    <property type="match status" value="4"/>
</dbReference>
<feature type="domain" description="Autotransporter" evidence="1">
    <location>
        <begin position="454"/>
        <end position="718"/>
    </location>
</feature>
<dbReference type="SMART" id="SM00869">
    <property type="entry name" value="Autotransporter"/>
    <property type="match status" value="1"/>
</dbReference>
<dbReference type="AlphaFoldDB" id="A0A806XEG1"/>
<name>A0A806XEG1_9ENTR</name>
<dbReference type="InterPro" id="IPR005546">
    <property type="entry name" value="Autotransporte_beta"/>
</dbReference>
<dbReference type="RefSeq" id="WP_062741414.1">
    <property type="nucleotide sequence ID" value="NZ_CP012871.1"/>
</dbReference>
<evidence type="ECO:0000259" key="1">
    <source>
        <dbReference type="PROSITE" id="PS51208"/>
    </source>
</evidence>
<dbReference type="SUPFAM" id="SSF89372">
    <property type="entry name" value="Fucose-specific lectin"/>
    <property type="match status" value="1"/>
</dbReference>